<organism evidence="2 3">
    <name type="scientific">Mortierella isabellina</name>
    <name type="common">Filamentous fungus</name>
    <name type="synonym">Umbelopsis isabellina</name>
    <dbReference type="NCBI Taxonomy" id="91625"/>
    <lineage>
        <taxon>Eukaryota</taxon>
        <taxon>Fungi</taxon>
        <taxon>Fungi incertae sedis</taxon>
        <taxon>Mucoromycota</taxon>
        <taxon>Mucoromycotina</taxon>
        <taxon>Umbelopsidomycetes</taxon>
        <taxon>Umbelopsidales</taxon>
        <taxon>Umbelopsidaceae</taxon>
        <taxon>Umbelopsis</taxon>
    </lineage>
</organism>
<dbReference type="OrthoDB" id="2351799at2759"/>
<feature type="compositionally biased region" description="Polar residues" evidence="1">
    <location>
        <begin position="42"/>
        <end position="61"/>
    </location>
</feature>
<dbReference type="AlphaFoldDB" id="A0A8H7PMK0"/>
<evidence type="ECO:0000256" key="1">
    <source>
        <dbReference type="SAM" id="MobiDB-lite"/>
    </source>
</evidence>
<name>A0A8H7PMK0_MORIS</name>
<evidence type="ECO:0000313" key="2">
    <source>
        <dbReference type="EMBL" id="KAG2176485.1"/>
    </source>
</evidence>
<protein>
    <submittedName>
        <fullName evidence="2">Uncharacterized protein</fullName>
    </submittedName>
</protein>
<sequence length="228" mass="25292">MDMFSKGSTSKFKDEASTLDLSQQYSHSGSSSQVPSIREPQESQSNSAINDEWSAFTSESNSNAPYARGGSYFQNMPYSSNTQQLNPDDGSMISDMLNSPNYTDLVYSSTPSTPISRTPTSAQHSNLYLANLLEAEDIVNYLSQATYTDDVYDLPMYVQELITQAKEEVVANDSKPQDDKKAQSAIDRLRMLREHLLIRSGGDVMQASTAANINKLTQDEMESYWSGP</sequence>
<accession>A0A8H7PMK0</accession>
<feature type="compositionally biased region" description="Low complexity" evidence="1">
    <location>
        <begin position="22"/>
        <end position="36"/>
    </location>
</feature>
<keyword evidence="3" id="KW-1185">Reference proteome</keyword>
<proteinExistence type="predicted"/>
<comment type="caution">
    <text evidence="2">The sequence shown here is derived from an EMBL/GenBank/DDBJ whole genome shotgun (WGS) entry which is preliminary data.</text>
</comment>
<dbReference type="Proteomes" id="UP000654370">
    <property type="component" value="Unassembled WGS sequence"/>
</dbReference>
<dbReference type="EMBL" id="JAEPQZ010000010">
    <property type="protein sequence ID" value="KAG2176485.1"/>
    <property type="molecule type" value="Genomic_DNA"/>
</dbReference>
<evidence type="ECO:0000313" key="3">
    <source>
        <dbReference type="Proteomes" id="UP000654370"/>
    </source>
</evidence>
<gene>
    <name evidence="2" type="ORF">INT43_005725</name>
</gene>
<feature type="region of interest" description="Disordered" evidence="1">
    <location>
        <begin position="1"/>
        <end position="61"/>
    </location>
</feature>
<feature type="compositionally biased region" description="Polar residues" evidence="1">
    <location>
        <begin position="1"/>
        <end position="10"/>
    </location>
</feature>
<reference evidence="2" key="1">
    <citation type="submission" date="2020-12" db="EMBL/GenBank/DDBJ databases">
        <title>Metabolic potential, ecology and presence of endohyphal bacteria is reflected in genomic diversity of Mucoromycotina.</title>
        <authorList>
            <person name="Muszewska A."/>
            <person name="Okrasinska A."/>
            <person name="Steczkiewicz K."/>
            <person name="Drgas O."/>
            <person name="Orlowska M."/>
            <person name="Perlinska-Lenart U."/>
            <person name="Aleksandrzak-Piekarczyk T."/>
            <person name="Szatraj K."/>
            <person name="Zielenkiewicz U."/>
            <person name="Pilsyk S."/>
            <person name="Malc E."/>
            <person name="Mieczkowski P."/>
            <person name="Kruszewska J.S."/>
            <person name="Biernat P."/>
            <person name="Pawlowska J."/>
        </authorList>
    </citation>
    <scope>NUCLEOTIDE SEQUENCE</scope>
    <source>
        <strain evidence="2">WA0000067209</strain>
    </source>
</reference>